<accession>H0QXD4</accession>
<organism evidence="3 4">
    <name type="scientific">Gordonia effusa NBRC 100432</name>
    <dbReference type="NCBI Taxonomy" id="1077974"/>
    <lineage>
        <taxon>Bacteria</taxon>
        <taxon>Bacillati</taxon>
        <taxon>Actinomycetota</taxon>
        <taxon>Actinomycetes</taxon>
        <taxon>Mycobacteriales</taxon>
        <taxon>Gordoniaceae</taxon>
        <taxon>Gordonia</taxon>
    </lineage>
</organism>
<dbReference type="RefSeq" id="WP_007316823.1">
    <property type="nucleotide sequence ID" value="NZ_BAEH01000035.1"/>
</dbReference>
<keyword evidence="3" id="KW-0378">Hydrolase</keyword>
<dbReference type="AlphaFoldDB" id="H0QXD4"/>
<dbReference type="EMBL" id="BAEH01000035">
    <property type="protein sequence ID" value="GAB17485.1"/>
    <property type="molecule type" value="Genomic_DNA"/>
</dbReference>
<dbReference type="STRING" id="1077974.GOEFS_035_00160"/>
<comment type="caution">
    <text evidence="3">The sequence shown here is derived from an EMBL/GenBank/DDBJ whole genome shotgun (WGS) entry which is preliminary data.</text>
</comment>
<feature type="domain" description="CN hydrolase" evidence="2">
    <location>
        <begin position="1"/>
        <end position="245"/>
    </location>
</feature>
<reference evidence="3 4" key="1">
    <citation type="submission" date="2011-12" db="EMBL/GenBank/DDBJ databases">
        <title>Whole genome shotgun sequence of Gordonia effusa NBRC 100432.</title>
        <authorList>
            <person name="Yoshida I."/>
            <person name="Takarada H."/>
            <person name="Hosoyama A."/>
            <person name="Tsuchikane K."/>
            <person name="Katsumata H."/>
            <person name="Yamazaki S."/>
            <person name="Fujita N."/>
        </authorList>
    </citation>
    <scope>NUCLEOTIDE SEQUENCE [LARGE SCALE GENOMIC DNA]</scope>
    <source>
        <strain evidence="3 4">NBRC 100432</strain>
    </source>
</reference>
<dbReference type="PANTHER" id="PTHR23088">
    <property type="entry name" value="NITRILASE-RELATED"/>
    <property type="match status" value="1"/>
</dbReference>
<dbReference type="Gene3D" id="3.60.110.10">
    <property type="entry name" value="Carbon-nitrogen hydrolase"/>
    <property type="match status" value="1"/>
</dbReference>
<dbReference type="InterPro" id="IPR036526">
    <property type="entry name" value="C-N_Hydrolase_sf"/>
</dbReference>
<dbReference type="Pfam" id="PF00795">
    <property type="entry name" value="CN_hydrolase"/>
    <property type="match status" value="1"/>
</dbReference>
<comment type="similarity">
    <text evidence="1">Belongs to the carbon-nitrogen hydrolase superfamily. NIT1/NIT2 family.</text>
</comment>
<sequence>MRLALAQISSGADPAANLTTLTGEVEEAAAQGANLVVFPEATMCRFGVPLHPIAEPLDGPWASAVADLASRHRLTIIAGMFTPADDGRVFNTLLITGPDGTRTGYHKIHLYDAFGFAESSTVAPGDQLVTVEVEGHTVGMATCYDLRFPDQFVALAARGSELIVVPTSWGSGPGKLHQWQTLATARALDCASYVAAVGQALPDDEEIRGAKAPTGIGFSQLTDPFGTVVSTLGETGATVVVDVDLSTVAKAREQLGVLANRRPIS</sequence>
<dbReference type="PROSITE" id="PS01227">
    <property type="entry name" value="UPF0012"/>
    <property type="match status" value="1"/>
</dbReference>
<evidence type="ECO:0000313" key="4">
    <source>
        <dbReference type="Proteomes" id="UP000035034"/>
    </source>
</evidence>
<evidence type="ECO:0000259" key="2">
    <source>
        <dbReference type="PROSITE" id="PS50263"/>
    </source>
</evidence>
<gene>
    <name evidence="3" type="ORF">GOEFS_035_00160</name>
</gene>
<dbReference type="InterPro" id="IPR003010">
    <property type="entry name" value="C-N_Hydrolase"/>
</dbReference>
<evidence type="ECO:0000313" key="3">
    <source>
        <dbReference type="EMBL" id="GAB17485.1"/>
    </source>
</evidence>
<dbReference type="PROSITE" id="PS50263">
    <property type="entry name" value="CN_HYDROLASE"/>
    <property type="match status" value="1"/>
</dbReference>
<proteinExistence type="inferred from homology"/>
<dbReference type="GO" id="GO:0016787">
    <property type="term" value="F:hydrolase activity"/>
    <property type="evidence" value="ECO:0007669"/>
    <property type="project" value="UniProtKB-KW"/>
</dbReference>
<dbReference type="OrthoDB" id="9811121at2"/>
<dbReference type="eggNOG" id="COG0388">
    <property type="taxonomic scope" value="Bacteria"/>
</dbReference>
<protein>
    <submittedName>
        <fullName evidence="3">Putative hydrolase</fullName>
    </submittedName>
</protein>
<dbReference type="Proteomes" id="UP000035034">
    <property type="component" value="Unassembled WGS sequence"/>
</dbReference>
<dbReference type="CDD" id="cd07581">
    <property type="entry name" value="nitrilase_3"/>
    <property type="match status" value="1"/>
</dbReference>
<dbReference type="PANTHER" id="PTHR23088:SF27">
    <property type="entry name" value="DEAMINATED GLUTATHIONE AMIDASE"/>
    <property type="match status" value="1"/>
</dbReference>
<name>H0QXD4_9ACTN</name>
<dbReference type="SUPFAM" id="SSF56317">
    <property type="entry name" value="Carbon-nitrogen hydrolase"/>
    <property type="match status" value="1"/>
</dbReference>
<keyword evidence="4" id="KW-1185">Reference proteome</keyword>
<evidence type="ECO:0000256" key="1">
    <source>
        <dbReference type="ARBA" id="ARBA00010613"/>
    </source>
</evidence>
<dbReference type="InterPro" id="IPR001110">
    <property type="entry name" value="UPF0012_CS"/>
</dbReference>